<evidence type="ECO:0000313" key="1">
    <source>
        <dbReference type="EMBL" id="GBP13263.1"/>
    </source>
</evidence>
<reference evidence="1 2" key="1">
    <citation type="journal article" date="2019" name="Commun. Biol.">
        <title>The bagworm genome reveals a unique fibroin gene that provides high tensile strength.</title>
        <authorList>
            <person name="Kono N."/>
            <person name="Nakamura H."/>
            <person name="Ohtoshi R."/>
            <person name="Tomita M."/>
            <person name="Numata K."/>
            <person name="Arakawa K."/>
        </authorList>
    </citation>
    <scope>NUCLEOTIDE SEQUENCE [LARGE SCALE GENOMIC DNA]</scope>
</reference>
<keyword evidence="2" id="KW-1185">Reference proteome</keyword>
<accession>A0A4C1TFI9</accession>
<dbReference type="AlphaFoldDB" id="A0A4C1TFI9"/>
<dbReference type="OrthoDB" id="407509at2759"/>
<gene>
    <name evidence="1" type="ORF">EVAR_8190_1</name>
</gene>
<comment type="caution">
    <text evidence="1">The sequence shown here is derived from an EMBL/GenBank/DDBJ whole genome shotgun (WGS) entry which is preliminary data.</text>
</comment>
<organism evidence="1 2">
    <name type="scientific">Eumeta variegata</name>
    <name type="common">Bagworm moth</name>
    <name type="synonym">Eumeta japonica</name>
    <dbReference type="NCBI Taxonomy" id="151549"/>
    <lineage>
        <taxon>Eukaryota</taxon>
        <taxon>Metazoa</taxon>
        <taxon>Ecdysozoa</taxon>
        <taxon>Arthropoda</taxon>
        <taxon>Hexapoda</taxon>
        <taxon>Insecta</taxon>
        <taxon>Pterygota</taxon>
        <taxon>Neoptera</taxon>
        <taxon>Endopterygota</taxon>
        <taxon>Lepidoptera</taxon>
        <taxon>Glossata</taxon>
        <taxon>Ditrysia</taxon>
        <taxon>Tineoidea</taxon>
        <taxon>Psychidae</taxon>
        <taxon>Oiketicinae</taxon>
        <taxon>Eumeta</taxon>
    </lineage>
</organism>
<dbReference type="Proteomes" id="UP000299102">
    <property type="component" value="Unassembled WGS sequence"/>
</dbReference>
<proteinExistence type="predicted"/>
<dbReference type="EMBL" id="BGZK01000056">
    <property type="protein sequence ID" value="GBP13263.1"/>
    <property type="molecule type" value="Genomic_DNA"/>
</dbReference>
<name>A0A4C1TFI9_EUMVA</name>
<sequence length="99" mass="11118">MVLSKPEISVEIENLYRNVHTSTKKLLLAKLDCRAECVMAEPLNDLSAMLKDLNRVSQEVGLKINIDNKKDMLNAHVVSTTHAHATSQSKLLKNMSTWT</sequence>
<evidence type="ECO:0000313" key="2">
    <source>
        <dbReference type="Proteomes" id="UP000299102"/>
    </source>
</evidence>
<protein>
    <submittedName>
        <fullName evidence="1">Uncharacterized protein</fullName>
    </submittedName>
</protein>